<evidence type="ECO:0000313" key="7">
    <source>
        <dbReference type="EMBL" id="SEQ83943.1"/>
    </source>
</evidence>
<name>A0A1H9JAY1_9HYPH</name>
<keyword evidence="2" id="KW-0479">Metal-binding</keyword>
<organism evidence="7 8">
    <name type="scientific">Faunimonas pinastri</name>
    <dbReference type="NCBI Taxonomy" id="1855383"/>
    <lineage>
        <taxon>Bacteria</taxon>
        <taxon>Pseudomonadati</taxon>
        <taxon>Pseudomonadota</taxon>
        <taxon>Alphaproteobacteria</taxon>
        <taxon>Hyphomicrobiales</taxon>
        <taxon>Afifellaceae</taxon>
        <taxon>Faunimonas</taxon>
    </lineage>
</organism>
<evidence type="ECO:0000256" key="3">
    <source>
        <dbReference type="ARBA" id="ARBA00022833"/>
    </source>
</evidence>
<feature type="region of interest" description="Disordered" evidence="5">
    <location>
        <begin position="148"/>
        <end position="169"/>
    </location>
</feature>
<dbReference type="EMBL" id="FOFG01000008">
    <property type="protein sequence ID" value="SEQ83943.1"/>
    <property type="molecule type" value="Genomic_DNA"/>
</dbReference>
<accession>A0A1H9JAY1</accession>
<sequence>MGAEAMSEERLTGGCQCGAVRYALHASIGNPCICHCRMCQKAFGSYFAPLGGVPRDKFELTRGEIATFMSSDAAERGFCRDCGTPLTFRYLSEPEINVSMGSLDDPSSVRPVLQVGTETRVPWFAELASLPAASTDESTAPDRLQAICNGNHQHPDHDTADWHVPGQRG</sequence>
<dbReference type="PANTHER" id="PTHR33337">
    <property type="entry name" value="GFA DOMAIN-CONTAINING PROTEIN"/>
    <property type="match status" value="1"/>
</dbReference>
<keyword evidence="4" id="KW-0456">Lyase</keyword>
<dbReference type="PROSITE" id="PS51891">
    <property type="entry name" value="CENP_V_GFA"/>
    <property type="match status" value="1"/>
</dbReference>
<protein>
    <submittedName>
        <fullName evidence="7">Uncharacterized conserved protein</fullName>
    </submittedName>
</protein>
<dbReference type="Pfam" id="PF04828">
    <property type="entry name" value="GFA"/>
    <property type="match status" value="1"/>
</dbReference>
<dbReference type="Gene3D" id="3.90.1590.10">
    <property type="entry name" value="glutathione-dependent formaldehyde- activating enzyme (gfa)"/>
    <property type="match status" value="1"/>
</dbReference>
<evidence type="ECO:0000256" key="2">
    <source>
        <dbReference type="ARBA" id="ARBA00022723"/>
    </source>
</evidence>
<dbReference type="PANTHER" id="PTHR33337:SF40">
    <property type="entry name" value="CENP-V_GFA DOMAIN-CONTAINING PROTEIN-RELATED"/>
    <property type="match status" value="1"/>
</dbReference>
<dbReference type="Proteomes" id="UP000199647">
    <property type="component" value="Unassembled WGS sequence"/>
</dbReference>
<dbReference type="InterPro" id="IPR011057">
    <property type="entry name" value="Mss4-like_sf"/>
</dbReference>
<dbReference type="GO" id="GO:0046872">
    <property type="term" value="F:metal ion binding"/>
    <property type="evidence" value="ECO:0007669"/>
    <property type="project" value="UniProtKB-KW"/>
</dbReference>
<comment type="similarity">
    <text evidence="1">Belongs to the Gfa family.</text>
</comment>
<keyword evidence="3" id="KW-0862">Zinc</keyword>
<dbReference type="SUPFAM" id="SSF51316">
    <property type="entry name" value="Mss4-like"/>
    <property type="match status" value="1"/>
</dbReference>
<feature type="domain" description="CENP-V/GFA" evidence="6">
    <location>
        <begin position="11"/>
        <end position="124"/>
    </location>
</feature>
<reference evidence="7 8" key="1">
    <citation type="submission" date="2016-10" db="EMBL/GenBank/DDBJ databases">
        <authorList>
            <person name="de Groot N.N."/>
        </authorList>
    </citation>
    <scope>NUCLEOTIDE SEQUENCE [LARGE SCALE GENOMIC DNA]</scope>
    <source>
        <strain evidence="7 8">A52C2</strain>
    </source>
</reference>
<gene>
    <name evidence="7" type="ORF">SAMN05216548_10860</name>
</gene>
<keyword evidence="8" id="KW-1185">Reference proteome</keyword>
<evidence type="ECO:0000313" key="8">
    <source>
        <dbReference type="Proteomes" id="UP000199647"/>
    </source>
</evidence>
<evidence type="ECO:0000256" key="4">
    <source>
        <dbReference type="ARBA" id="ARBA00023239"/>
    </source>
</evidence>
<dbReference type="AlphaFoldDB" id="A0A1H9JAY1"/>
<evidence type="ECO:0000256" key="1">
    <source>
        <dbReference type="ARBA" id="ARBA00005495"/>
    </source>
</evidence>
<dbReference type="GO" id="GO:0016846">
    <property type="term" value="F:carbon-sulfur lyase activity"/>
    <property type="evidence" value="ECO:0007669"/>
    <property type="project" value="InterPro"/>
</dbReference>
<dbReference type="InterPro" id="IPR006913">
    <property type="entry name" value="CENP-V/GFA"/>
</dbReference>
<proteinExistence type="inferred from homology"/>
<evidence type="ECO:0000256" key="5">
    <source>
        <dbReference type="SAM" id="MobiDB-lite"/>
    </source>
</evidence>
<evidence type="ECO:0000259" key="6">
    <source>
        <dbReference type="PROSITE" id="PS51891"/>
    </source>
</evidence>
<dbReference type="STRING" id="1855383.SAMN05216548_10860"/>